<dbReference type="Pfam" id="PF02120">
    <property type="entry name" value="Flg_hook"/>
    <property type="match status" value="1"/>
</dbReference>
<feature type="compositionally biased region" description="Low complexity" evidence="1">
    <location>
        <begin position="231"/>
        <end position="248"/>
    </location>
</feature>
<gene>
    <name evidence="3" type="ORF">BN961_00613</name>
</gene>
<comment type="caution">
    <text evidence="3">The sequence shown here is derived from an EMBL/GenBank/DDBJ whole genome shotgun (WGS) entry which is preliminary data.</text>
</comment>
<keyword evidence="3" id="KW-0966">Cell projection</keyword>
<dbReference type="InterPro" id="IPR021136">
    <property type="entry name" value="Flagellar_hook_control-like_C"/>
</dbReference>
<feature type="compositionally biased region" description="Polar residues" evidence="1">
    <location>
        <begin position="130"/>
        <end position="146"/>
    </location>
</feature>
<feature type="compositionally biased region" description="Polar residues" evidence="1">
    <location>
        <begin position="168"/>
        <end position="177"/>
    </location>
</feature>
<dbReference type="InterPro" id="IPR038610">
    <property type="entry name" value="FliK-like_C_sf"/>
</dbReference>
<feature type="compositionally biased region" description="Basic and acidic residues" evidence="1">
    <location>
        <begin position="65"/>
        <end position="74"/>
    </location>
</feature>
<dbReference type="EMBL" id="CCAZ020000001">
    <property type="protein sequence ID" value="CEG07227.1"/>
    <property type="molecule type" value="Genomic_DNA"/>
</dbReference>
<evidence type="ECO:0000313" key="3">
    <source>
        <dbReference type="EMBL" id="CEG07227.1"/>
    </source>
</evidence>
<evidence type="ECO:0000313" key="4">
    <source>
        <dbReference type="Proteomes" id="UP000035762"/>
    </source>
</evidence>
<feature type="compositionally biased region" description="Basic and acidic residues" evidence="1">
    <location>
        <begin position="114"/>
        <end position="124"/>
    </location>
</feature>
<feature type="compositionally biased region" description="Polar residues" evidence="1">
    <location>
        <begin position="79"/>
        <end position="93"/>
    </location>
</feature>
<accession>A0A090MLQ2</accession>
<organism evidence="3 4">
    <name type="scientific">Afipia felis</name>
    <name type="common">Cat scratch disease bacillus</name>
    <dbReference type="NCBI Taxonomy" id="1035"/>
    <lineage>
        <taxon>Bacteria</taxon>
        <taxon>Pseudomonadati</taxon>
        <taxon>Pseudomonadota</taxon>
        <taxon>Alphaproteobacteria</taxon>
        <taxon>Hyphomicrobiales</taxon>
        <taxon>Nitrobacteraceae</taxon>
        <taxon>Afipia</taxon>
    </lineage>
</organism>
<dbReference type="AlphaFoldDB" id="A0A090MLQ2"/>
<dbReference type="OrthoDB" id="7203912at2"/>
<keyword evidence="3" id="KW-0282">Flagellum</keyword>
<feature type="compositionally biased region" description="Polar residues" evidence="1">
    <location>
        <begin position="53"/>
        <end position="64"/>
    </location>
</feature>
<keyword evidence="3" id="KW-0969">Cilium</keyword>
<evidence type="ECO:0000256" key="1">
    <source>
        <dbReference type="SAM" id="MobiDB-lite"/>
    </source>
</evidence>
<dbReference type="STRING" id="1035.BN961_00613"/>
<name>A0A090MLQ2_AFIFE</name>
<feature type="domain" description="Flagellar hook-length control protein-like C-terminal" evidence="2">
    <location>
        <begin position="413"/>
        <end position="493"/>
    </location>
</feature>
<dbReference type="Proteomes" id="UP000035762">
    <property type="component" value="Unassembled WGS sequence"/>
</dbReference>
<feature type="compositionally biased region" description="Polar residues" evidence="1">
    <location>
        <begin position="318"/>
        <end position="343"/>
    </location>
</feature>
<feature type="compositionally biased region" description="Low complexity" evidence="1">
    <location>
        <begin position="522"/>
        <end position="541"/>
    </location>
</feature>
<dbReference type="Gene3D" id="3.30.750.140">
    <property type="match status" value="1"/>
</dbReference>
<protein>
    <submittedName>
        <fullName evidence="3">Flagellar hook-length control protein FliK</fullName>
    </submittedName>
</protein>
<keyword evidence="4" id="KW-1185">Reference proteome</keyword>
<dbReference type="RefSeq" id="WP_048755681.1">
    <property type="nucleotide sequence ID" value="NZ_CCAZ020000001.1"/>
</dbReference>
<feature type="compositionally biased region" description="Low complexity" evidence="1">
    <location>
        <begin position="178"/>
        <end position="210"/>
    </location>
</feature>
<dbReference type="CDD" id="cd17470">
    <property type="entry name" value="T3SS_Flik_C"/>
    <property type="match status" value="1"/>
</dbReference>
<proteinExistence type="predicted"/>
<evidence type="ECO:0000259" key="2">
    <source>
        <dbReference type="Pfam" id="PF02120"/>
    </source>
</evidence>
<feature type="region of interest" description="Disordered" evidence="1">
    <location>
        <begin position="1"/>
        <end position="248"/>
    </location>
</feature>
<feature type="region of interest" description="Disordered" evidence="1">
    <location>
        <begin position="478"/>
        <end position="541"/>
    </location>
</feature>
<feature type="region of interest" description="Disordered" evidence="1">
    <location>
        <begin position="280"/>
        <end position="362"/>
    </location>
</feature>
<reference evidence="3 4" key="1">
    <citation type="journal article" date="2014" name="Genome Announc.">
        <title>Genome Sequence of Afipia felis Strain 76713, Isolated in Hospital Water Using an Amoeba Co-Culture Procedure.</title>
        <authorList>
            <person name="Benamar S."/>
            <person name="La Scola B."/>
            <person name="Croce O."/>
        </authorList>
    </citation>
    <scope>NUCLEOTIDE SEQUENCE [LARGE SCALE GENOMIC DNA]</scope>
    <source>
        <strain evidence="3 4">76713</strain>
    </source>
</reference>
<sequence length="541" mass="54065">MLNVAHDPAVNSQVYSHRTPPRQDQGGSADDFGSLVDSNTAAADRDLPAPPSQDKTAQQANSNDRPVKRDDRSDAGNAADTQQATPRTGVSNQKGKKPSTHAGSATAKTGLIEGKSKPKLKDGAADETSADTSKTQETAADLTNPNAVAVAIPATTPEAAIKPDGKSSDASGETETPATGASAVAAAAATSAKDAAAGTDAKAVATTTAAKPGTEPVAGHSFSEKAKTDHAQASADGAAPAATGDGADATALSTGIVMSQQVTTAGATPTSTGVVKTEAVAGIGNGKSAKAQAKTADADEVGTKTGAEAKPSGDKPAASSSDDTNADNGKSNAASTKADNGTAPTAPVHDRHGADIQSSKPDVSFQAALDLQAPATQQTQTQQQFTVTAAGPTASAQAASVPVPVNGLAVDIATRAAAGNTSFQIRLDPAELGRIDVRLDVDKHGRVTSHLTVDQPATLDMLRKDAPQLQRALEDAGLKTGDGGLQFSLRDQSPQGGQGDNGQGRHSQRLIVSEEVSTTPQAAGASYGRSSGSSSGVDISI</sequence>